<dbReference type="RefSeq" id="WP_258843653.1">
    <property type="nucleotide sequence ID" value="NZ_JANUGX010000001.1"/>
</dbReference>
<comment type="caution">
    <text evidence="2">The sequence shown here is derived from an EMBL/GenBank/DDBJ whole genome shotgun (WGS) entry which is preliminary data.</text>
</comment>
<feature type="region of interest" description="Disordered" evidence="1">
    <location>
        <begin position="153"/>
        <end position="183"/>
    </location>
</feature>
<protein>
    <submittedName>
        <fullName evidence="2">DUF3306 domain-containing protein</fullName>
    </submittedName>
</protein>
<accession>A0ABT2A0W5</accession>
<feature type="compositionally biased region" description="Basic and acidic residues" evidence="1">
    <location>
        <begin position="13"/>
        <end position="25"/>
    </location>
</feature>
<sequence length="183" mass="19931">MAEEGFLRRWARRKAEVQTEGRDTHAPLPDSALAPVPSLGGQQPAMPAATALAADTAARQPAPAPAPTPEPAPARPLPTMEDVARLDKDADFSAFVARGVDQAVRRSALKKLFADPHFNVMDKLDVYIDDYTKPSPMSEAMLASLEHAKSVFASMLEEKPEQEDDAKTETQTQTQQPPEQETQ</sequence>
<evidence type="ECO:0000313" key="2">
    <source>
        <dbReference type="EMBL" id="MCS0587819.1"/>
    </source>
</evidence>
<dbReference type="EMBL" id="JANUGX010000001">
    <property type="protein sequence ID" value="MCS0587819.1"/>
    <property type="molecule type" value="Genomic_DNA"/>
</dbReference>
<evidence type="ECO:0000256" key="1">
    <source>
        <dbReference type="SAM" id="MobiDB-lite"/>
    </source>
</evidence>
<reference evidence="2 3" key="1">
    <citation type="submission" date="2022-08" db="EMBL/GenBank/DDBJ databases">
        <title>Reclassification of Massilia species as members of the genera Telluria, Duganella, Pseudoduganella, Mokoshia gen. nov. and Zemynaea gen. nov. using orthogonal and non-orthogonal genome-based approaches.</title>
        <authorList>
            <person name="Bowman J.P."/>
        </authorList>
    </citation>
    <scope>NUCLEOTIDE SEQUENCE [LARGE SCALE GENOMIC DNA]</scope>
    <source>
        <strain evidence="2 3">LMG 28164</strain>
    </source>
</reference>
<dbReference type="Pfam" id="PF11748">
    <property type="entry name" value="DUF3306"/>
    <property type="match status" value="1"/>
</dbReference>
<organism evidence="2 3">
    <name type="scientific">Massilia norwichensis</name>
    <dbReference type="NCBI Taxonomy" id="1442366"/>
    <lineage>
        <taxon>Bacteria</taxon>
        <taxon>Pseudomonadati</taxon>
        <taxon>Pseudomonadota</taxon>
        <taxon>Betaproteobacteria</taxon>
        <taxon>Burkholderiales</taxon>
        <taxon>Oxalobacteraceae</taxon>
        <taxon>Telluria group</taxon>
        <taxon>Massilia</taxon>
    </lineage>
</organism>
<name>A0ABT2A0W5_9BURK</name>
<feature type="compositionally biased region" description="Low complexity" evidence="1">
    <location>
        <begin position="169"/>
        <end position="183"/>
    </location>
</feature>
<feature type="compositionally biased region" description="Pro residues" evidence="1">
    <location>
        <begin position="62"/>
        <end position="76"/>
    </location>
</feature>
<evidence type="ECO:0000313" key="3">
    <source>
        <dbReference type="Proteomes" id="UP001205560"/>
    </source>
</evidence>
<keyword evidence="3" id="KW-1185">Reference proteome</keyword>
<gene>
    <name evidence="2" type="ORF">NX782_01205</name>
</gene>
<dbReference type="InterPro" id="IPR021735">
    <property type="entry name" value="DUF3306"/>
</dbReference>
<feature type="region of interest" description="Disordered" evidence="1">
    <location>
        <begin position="1"/>
        <end position="79"/>
    </location>
</feature>
<proteinExistence type="predicted"/>
<dbReference type="Proteomes" id="UP001205560">
    <property type="component" value="Unassembled WGS sequence"/>
</dbReference>
<feature type="compositionally biased region" description="Low complexity" evidence="1">
    <location>
        <begin position="43"/>
        <end position="61"/>
    </location>
</feature>